<accession>A0A0F7FCA9</accession>
<gene>
    <name evidence="1" type="ORF">VK70_19590</name>
</gene>
<evidence type="ECO:0000313" key="2">
    <source>
        <dbReference type="Proteomes" id="UP000034189"/>
    </source>
</evidence>
<proteinExistence type="predicted"/>
<dbReference type="OrthoDB" id="2637207at2"/>
<protein>
    <submittedName>
        <fullName evidence="1">Uncharacterized protein</fullName>
    </submittedName>
</protein>
<name>A0A0F7FCA9_PAEDU</name>
<dbReference type="EMBL" id="CP011114">
    <property type="protein sequence ID" value="AKG36474.1"/>
    <property type="molecule type" value="Genomic_DNA"/>
</dbReference>
<dbReference type="PATRIC" id="fig|1333534.5.peg.4309"/>
<organism evidence="1 2">
    <name type="scientific">Paenibacillus durus ATCC 35681</name>
    <dbReference type="NCBI Taxonomy" id="1333534"/>
    <lineage>
        <taxon>Bacteria</taxon>
        <taxon>Bacillati</taxon>
        <taxon>Bacillota</taxon>
        <taxon>Bacilli</taxon>
        <taxon>Bacillales</taxon>
        <taxon>Paenibacillaceae</taxon>
        <taxon>Paenibacillus</taxon>
    </lineage>
</organism>
<dbReference type="Proteomes" id="UP000034189">
    <property type="component" value="Chromosome"/>
</dbReference>
<evidence type="ECO:0000313" key="1">
    <source>
        <dbReference type="EMBL" id="AKG36474.1"/>
    </source>
</evidence>
<sequence length="66" mass="8243">MRFPWIWRFFLPLHAEKERELRQASTRVTLAISRYCDTSREIQEEIRRNRFAQYLIYDRGDAHERN</sequence>
<dbReference type="RefSeq" id="WP_025691969.1">
    <property type="nucleotide sequence ID" value="NZ_ASQQ01000356.1"/>
</dbReference>
<reference evidence="1 2" key="2">
    <citation type="journal article" date="2016" name="Genome Announc.">
        <title>Genome Sequence of a Gram-Positive Diazotroph, Paenibacillus durus Type Strain ATCC 35681.</title>
        <authorList>
            <person name="Halim M.A."/>
            <person name="Rahman A.Y."/>
            <person name="Sim K.S."/>
            <person name="Yam H.C."/>
            <person name="Rahim A.A."/>
            <person name="Ghazali A.H."/>
            <person name="Najimudin N."/>
        </authorList>
    </citation>
    <scope>NUCLEOTIDE SEQUENCE [LARGE SCALE GENOMIC DNA]</scope>
    <source>
        <strain evidence="1 2">ATCC 35681</strain>
    </source>
</reference>
<dbReference type="HOGENOM" id="CLU_2845628_0_0_9"/>
<dbReference type="AlphaFoldDB" id="A0A0F7FCA9"/>
<reference evidence="1 2" key="1">
    <citation type="submission" date="2015-03" db="EMBL/GenBank/DDBJ databases">
        <authorList>
            <person name="Abdul Halim M."/>
        </authorList>
    </citation>
    <scope>NUCLEOTIDE SEQUENCE [LARGE SCALE GENOMIC DNA]</scope>
    <source>
        <strain evidence="1 2">ATCC 35681</strain>
    </source>
</reference>